<protein>
    <submittedName>
        <fullName evidence="1">Uncharacterized protein</fullName>
    </submittedName>
</protein>
<reference evidence="1" key="1">
    <citation type="journal article" date="2020" name="Nature">
        <title>Giant virus diversity and host interactions through global metagenomics.</title>
        <authorList>
            <person name="Schulz F."/>
            <person name="Roux S."/>
            <person name="Paez-Espino D."/>
            <person name="Jungbluth S."/>
            <person name="Walsh D.A."/>
            <person name="Denef V.J."/>
            <person name="McMahon K.D."/>
            <person name="Konstantinidis K.T."/>
            <person name="Eloe-Fadrosh E.A."/>
            <person name="Kyrpides N.C."/>
            <person name="Woyke T."/>
        </authorList>
    </citation>
    <scope>NUCLEOTIDE SEQUENCE</scope>
    <source>
        <strain evidence="1">GVMAG-S-3300010158-109</strain>
    </source>
</reference>
<organism evidence="1">
    <name type="scientific">viral metagenome</name>
    <dbReference type="NCBI Taxonomy" id="1070528"/>
    <lineage>
        <taxon>unclassified sequences</taxon>
        <taxon>metagenomes</taxon>
        <taxon>organismal metagenomes</taxon>
    </lineage>
</organism>
<dbReference type="EMBL" id="MN740868">
    <property type="protein sequence ID" value="QHU15799.1"/>
    <property type="molecule type" value="Genomic_DNA"/>
</dbReference>
<name>A0A6C0KDS4_9ZZZZ</name>
<accession>A0A6C0KDS4</accession>
<dbReference type="AlphaFoldDB" id="A0A6C0KDS4"/>
<proteinExistence type="predicted"/>
<evidence type="ECO:0000313" key="1">
    <source>
        <dbReference type="EMBL" id="QHU15799.1"/>
    </source>
</evidence>
<sequence length="388" mass="42668">MKTVLICISICIFFVVLISMLDRTKSCTHPTTPASTTSAIMVIPTATTPASAIIVTHPTTPASTTSAIMVIPTATTPASAIIVTPRTTQAPVDNVKIFLDFIQSKKIKENYDASPSSAATPPSHNPDGVVVSIVQGGKTMISYYDDDTQNIPDIPDKGIKGITYIKLSNDLLDSQTLLINMYKQFIGSEPQLCYTNLQPVTYRVEFFGRGFSSANYENLSSDPNAFFIRISKNIKMLTWYIAYSIFTNGDVNILRDMGALVIANYILKTTACPELWSLTRLQSNSVDTSVIFNMLQDAHVGLTPVLMKDIGKIFELNNYFQLITYPVSSANYQKLMNAAKSYLSPSAATDMQNILNSRDQTSGTILIEDVGRLLILTYYNGRFDADTC</sequence>